<sequence length="122" mass="14276">MSNTHLNSKYIEDILSAMDKVQSFIQHFDEIQFYKDDKTVFAVIRALEIIGESTKRIPTSLRLMYPSVPWRAMAGMRDKLIHDYTHVDLTVVWKTATEDIPLIRLLLEEIHNDLCQQDDQDP</sequence>
<dbReference type="Gene3D" id="1.20.120.580">
    <property type="entry name" value="bsu32300-like"/>
    <property type="match status" value="1"/>
</dbReference>
<comment type="similarity">
    <text evidence="6">Belongs to the HepT RNase toxin family.</text>
</comment>
<keyword evidence="2" id="KW-1277">Toxin-antitoxin system</keyword>
<dbReference type="OrthoDB" id="9810538at2"/>
<dbReference type="PANTHER" id="PTHR34139:SF1">
    <property type="entry name" value="RNASE MJ1380-RELATED"/>
    <property type="match status" value="1"/>
</dbReference>
<organism evidence="7 8">
    <name type="scientific">Candidatus Viridilinea mediisalina</name>
    <dbReference type="NCBI Taxonomy" id="2024553"/>
    <lineage>
        <taxon>Bacteria</taxon>
        <taxon>Bacillati</taxon>
        <taxon>Chloroflexota</taxon>
        <taxon>Chloroflexia</taxon>
        <taxon>Chloroflexales</taxon>
        <taxon>Chloroflexineae</taxon>
        <taxon>Oscillochloridaceae</taxon>
        <taxon>Candidatus Viridilinea</taxon>
    </lineage>
</organism>
<dbReference type="AlphaFoldDB" id="A0A2A6RPL7"/>
<dbReference type="InterPro" id="IPR008201">
    <property type="entry name" value="HepT-like"/>
</dbReference>
<evidence type="ECO:0000256" key="6">
    <source>
        <dbReference type="ARBA" id="ARBA00024207"/>
    </source>
</evidence>
<dbReference type="EMBL" id="NQWI01000004">
    <property type="protein sequence ID" value="PDW04818.1"/>
    <property type="molecule type" value="Genomic_DNA"/>
</dbReference>
<evidence type="ECO:0008006" key="9">
    <source>
        <dbReference type="Google" id="ProtNLM"/>
    </source>
</evidence>
<gene>
    <name evidence="7" type="ORF">CJ255_01885</name>
</gene>
<dbReference type="GO" id="GO:0000166">
    <property type="term" value="F:nucleotide binding"/>
    <property type="evidence" value="ECO:0007669"/>
    <property type="project" value="UniProtKB-KW"/>
</dbReference>
<accession>A0A2A6RPL7</accession>
<name>A0A2A6RPL7_9CHLR</name>
<dbReference type="InterPro" id="IPR037038">
    <property type="entry name" value="HepT-like_sf"/>
</dbReference>
<dbReference type="InterPro" id="IPR051813">
    <property type="entry name" value="HepT_RNase_toxin"/>
</dbReference>
<proteinExistence type="inferred from homology"/>
<evidence type="ECO:0000256" key="3">
    <source>
        <dbReference type="ARBA" id="ARBA00022722"/>
    </source>
</evidence>
<keyword evidence="1" id="KW-0597">Phosphoprotein</keyword>
<dbReference type="GO" id="GO:0110001">
    <property type="term" value="C:toxin-antitoxin complex"/>
    <property type="evidence" value="ECO:0007669"/>
    <property type="project" value="InterPro"/>
</dbReference>
<evidence type="ECO:0000313" key="8">
    <source>
        <dbReference type="Proteomes" id="UP000220527"/>
    </source>
</evidence>
<evidence type="ECO:0000256" key="2">
    <source>
        <dbReference type="ARBA" id="ARBA00022649"/>
    </source>
</evidence>
<dbReference type="GO" id="GO:0004540">
    <property type="term" value="F:RNA nuclease activity"/>
    <property type="evidence" value="ECO:0007669"/>
    <property type="project" value="InterPro"/>
</dbReference>
<dbReference type="RefSeq" id="WP_097642400.1">
    <property type="nucleotide sequence ID" value="NZ_NQWI01000004.1"/>
</dbReference>
<dbReference type="Pfam" id="PF01934">
    <property type="entry name" value="HepT-like"/>
    <property type="match status" value="1"/>
</dbReference>
<reference evidence="8" key="1">
    <citation type="submission" date="2017-08" db="EMBL/GenBank/DDBJ databases">
        <authorList>
            <person name="Grouzdev D.S."/>
            <person name="Gaisin V.A."/>
            <person name="Rysina M.S."/>
            <person name="Gorlenko V.M."/>
        </authorList>
    </citation>
    <scope>NUCLEOTIDE SEQUENCE [LARGE SCALE GENOMIC DNA]</scope>
    <source>
        <strain evidence="8">Kir15-3F</strain>
    </source>
</reference>
<comment type="caution">
    <text evidence="7">The sequence shown here is derived from an EMBL/GenBank/DDBJ whole genome shotgun (WGS) entry which is preliminary data.</text>
</comment>
<evidence type="ECO:0000256" key="5">
    <source>
        <dbReference type="ARBA" id="ARBA00022801"/>
    </source>
</evidence>
<evidence type="ECO:0000256" key="4">
    <source>
        <dbReference type="ARBA" id="ARBA00022741"/>
    </source>
</evidence>
<keyword evidence="3" id="KW-0540">Nuclease</keyword>
<evidence type="ECO:0000256" key="1">
    <source>
        <dbReference type="ARBA" id="ARBA00022553"/>
    </source>
</evidence>
<dbReference type="Proteomes" id="UP000220527">
    <property type="component" value="Unassembled WGS sequence"/>
</dbReference>
<evidence type="ECO:0000313" key="7">
    <source>
        <dbReference type="EMBL" id="PDW04818.1"/>
    </source>
</evidence>
<keyword evidence="8" id="KW-1185">Reference proteome</keyword>
<protein>
    <recommendedName>
        <fullName evidence="9">DUF86 domain-containing protein</fullName>
    </recommendedName>
</protein>
<dbReference type="GO" id="GO:0016787">
    <property type="term" value="F:hydrolase activity"/>
    <property type="evidence" value="ECO:0007669"/>
    <property type="project" value="UniProtKB-KW"/>
</dbReference>
<keyword evidence="4" id="KW-0547">Nucleotide-binding</keyword>
<dbReference type="PANTHER" id="PTHR34139">
    <property type="entry name" value="UPF0331 PROTEIN MJ0127"/>
    <property type="match status" value="1"/>
</dbReference>
<keyword evidence="5" id="KW-0378">Hydrolase</keyword>